<dbReference type="AlphaFoldDB" id="A0A2N5T7R8"/>
<dbReference type="GO" id="GO:0008270">
    <property type="term" value="F:zinc ion binding"/>
    <property type="evidence" value="ECO:0007669"/>
    <property type="project" value="UniProtKB-KW"/>
</dbReference>
<dbReference type="Proteomes" id="UP000235388">
    <property type="component" value="Unassembled WGS sequence"/>
</dbReference>
<dbReference type="Proteomes" id="UP000235392">
    <property type="component" value="Unassembled WGS sequence"/>
</dbReference>
<evidence type="ECO:0000259" key="3">
    <source>
        <dbReference type="PROSITE" id="PS50089"/>
    </source>
</evidence>
<keyword evidence="1" id="KW-0863">Zinc-finger</keyword>
<evidence type="ECO:0000313" key="4">
    <source>
        <dbReference type="EMBL" id="PLW21533.1"/>
    </source>
</evidence>
<dbReference type="InterPro" id="IPR001841">
    <property type="entry name" value="Znf_RING"/>
</dbReference>
<proteinExistence type="predicted"/>
<feature type="region of interest" description="Disordered" evidence="2">
    <location>
        <begin position="1"/>
        <end position="40"/>
    </location>
</feature>
<dbReference type="PROSITE" id="PS50089">
    <property type="entry name" value="ZF_RING_2"/>
    <property type="match status" value="1"/>
</dbReference>
<gene>
    <name evidence="4" type="ORF">PCANC_04010</name>
    <name evidence="5" type="ORF">PCASD_01592</name>
</gene>
<dbReference type="EMBL" id="PGCI01000014">
    <property type="protein sequence ID" value="PLW49809.1"/>
    <property type="molecule type" value="Genomic_DNA"/>
</dbReference>
<organism evidence="4 6">
    <name type="scientific">Puccinia coronata f. sp. avenae</name>
    <dbReference type="NCBI Taxonomy" id="200324"/>
    <lineage>
        <taxon>Eukaryota</taxon>
        <taxon>Fungi</taxon>
        <taxon>Dikarya</taxon>
        <taxon>Basidiomycota</taxon>
        <taxon>Pucciniomycotina</taxon>
        <taxon>Pucciniomycetes</taxon>
        <taxon>Pucciniales</taxon>
        <taxon>Pucciniaceae</taxon>
        <taxon>Puccinia</taxon>
    </lineage>
</organism>
<dbReference type="CDD" id="cd16448">
    <property type="entry name" value="RING-H2"/>
    <property type="match status" value="1"/>
</dbReference>
<dbReference type="PANTHER" id="PTHR22765">
    <property type="entry name" value="RING FINGER AND PROTEASE ASSOCIATED DOMAIN-CONTAINING"/>
    <property type="match status" value="1"/>
</dbReference>
<keyword evidence="1" id="KW-0862">Zinc</keyword>
<comment type="caution">
    <text evidence="4">The sequence shown here is derived from an EMBL/GenBank/DDBJ whole genome shotgun (WGS) entry which is preliminary data.</text>
</comment>
<evidence type="ECO:0000256" key="1">
    <source>
        <dbReference type="PROSITE-ProRule" id="PRU00175"/>
    </source>
</evidence>
<reference evidence="6 7" key="1">
    <citation type="submission" date="2017-11" db="EMBL/GenBank/DDBJ databases">
        <title>De novo assembly and phasing of dikaryotic genomes from two isolates of Puccinia coronata f. sp. avenae, the causal agent of oat crown rust.</title>
        <authorList>
            <person name="Miller M.E."/>
            <person name="Zhang Y."/>
            <person name="Omidvar V."/>
            <person name="Sperschneider J."/>
            <person name="Schwessinger B."/>
            <person name="Raley C."/>
            <person name="Palmer J.M."/>
            <person name="Garnica D."/>
            <person name="Upadhyaya N."/>
            <person name="Rathjen J."/>
            <person name="Taylor J.M."/>
            <person name="Park R.F."/>
            <person name="Dodds P.N."/>
            <person name="Hirsch C.D."/>
            <person name="Kianian S.F."/>
            <person name="Figueroa M."/>
        </authorList>
    </citation>
    <scope>NUCLEOTIDE SEQUENCE [LARGE SCALE GENOMIC DNA]</scope>
    <source>
        <strain evidence="4">12NC29</strain>
        <strain evidence="5">12SD80</strain>
    </source>
</reference>
<keyword evidence="1" id="KW-0479">Metal-binding</keyword>
<evidence type="ECO:0000313" key="7">
    <source>
        <dbReference type="Proteomes" id="UP000235392"/>
    </source>
</evidence>
<evidence type="ECO:0000313" key="5">
    <source>
        <dbReference type="EMBL" id="PLW49809.1"/>
    </source>
</evidence>
<feature type="compositionally biased region" description="Basic residues" evidence="2">
    <location>
        <begin position="243"/>
        <end position="254"/>
    </location>
</feature>
<sequence>MDRNSRPGDRPAADLPGSSPGGVRPVEEVDEQPLPPSPTVNAELRNELTWAEVVQTFAPDTQIHAQHLYDTYRRLDASRSALNNALAARRDTLEDLRDYRVNFRAFQLALRHVDATTVRIVRRFFTNSSRTVSPPRVIPQRIGVNEILDTLTATNLSSLLSEISQAEPSTSSIRCAICHEDYVESDVVIVLACQSSHHFHQICIRGWFQRLYPAPLTCPNCRALVGTTDPAVRNSPPPAATGPHRRNRTRHARN</sequence>
<dbReference type="SUPFAM" id="SSF57850">
    <property type="entry name" value="RING/U-box"/>
    <property type="match status" value="1"/>
</dbReference>
<evidence type="ECO:0000256" key="2">
    <source>
        <dbReference type="SAM" id="MobiDB-lite"/>
    </source>
</evidence>
<protein>
    <recommendedName>
        <fullName evidence="3">RING-type domain-containing protein</fullName>
    </recommendedName>
</protein>
<keyword evidence="6" id="KW-1185">Reference proteome</keyword>
<accession>A0A2N5T7R8</accession>
<dbReference type="GO" id="GO:0006511">
    <property type="term" value="P:ubiquitin-dependent protein catabolic process"/>
    <property type="evidence" value="ECO:0007669"/>
    <property type="project" value="TreeGrafter"/>
</dbReference>
<evidence type="ECO:0000313" key="6">
    <source>
        <dbReference type="Proteomes" id="UP000235388"/>
    </source>
</evidence>
<dbReference type="InterPro" id="IPR013083">
    <property type="entry name" value="Znf_RING/FYVE/PHD"/>
</dbReference>
<name>A0A2N5T7R8_9BASI</name>
<dbReference type="Pfam" id="PF13639">
    <property type="entry name" value="zf-RING_2"/>
    <property type="match status" value="1"/>
</dbReference>
<dbReference type="STRING" id="200324.A0A2N5T7R8"/>
<dbReference type="Gene3D" id="3.30.40.10">
    <property type="entry name" value="Zinc/RING finger domain, C3HC4 (zinc finger)"/>
    <property type="match status" value="1"/>
</dbReference>
<dbReference type="EMBL" id="PGCJ01000782">
    <property type="protein sequence ID" value="PLW21533.1"/>
    <property type="molecule type" value="Genomic_DNA"/>
</dbReference>
<feature type="region of interest" description="Disordered" evidence="2">
    <location>
        <begin position="227"/>
        <end position="254"/>
    </location>
</feature>
<feature type="domain" description="RING-type" evidence="3">
    <location>
        <begin position="175"/>
        <end position="222"/>
    </location>
</feature>
<dbReference type="GO" id="GO:0061630">
    <property type="term" value="F:ubiquitin protein ligase activity"/>
    <property type="evidence" value="ECO:0007669"/>
    <property type="project" value="TreeGrafter"/>
</dbReference>
<dbReference type="InterPro" id="IPR051826">
    <property type="entry name" value="E3_ubiquitin-ligase_domain"/>
</dbReference>
<feature type="compositionally biased region" description="Basic and acidic residues" evidence="2">
    <location>
        <begin position="1"/>
        <end position="12"/>
    </location>
</feature>